<dbReference type="InterPro" id="IPR013424">
    <property type="entry name" value="Ice-binding_C"/>
</dbReference>
<organism evidence="2 3">
    <name type="scientific">Roseiconus nitratireducens</name>
    <dbReference type="NCBI Taxonomy" id="2605748"/>
    <lineage>
        <taxon>Bacteria</taxon>
        <taxon>Pseudomonadati</taxon>
        <taxon>Planctomycetota</taxon>
        <taxon>Planctomycetia</taxon>
        <taxon>Pirellulales</taxon>
        <taxon>Pirellulaceae</taxon>
        <taxon>Roseiconus</taxon>
    </lineage>
</organism>
<dbReference type="EMBL" id="VWOX01000012">
    <property type="protein sequence ID" value="KAA5540641.1"/>
    <property type="molecule type" value="Genomic_DNA"/>
</dbReference>
<reference evidence="2 3" key="1">
    <citation type="submission" date="2019-08" db="EMBL/GenBank/DDBJ databases">
        <authorList>
            <person name="Dhanesh K."/>
            <person name="Kumar G."/>
            <person name="Sasikala C."/>
            <person name="Venkata Ramana C."/>
        </authorList>
    </citation>
    <scope>NUCLEOTIDE SEQUENCE [LARGE SCALE GENOMIC DNA]</scope>
    <source>
        <strain evidence="2 3">JC645</strain>
    </source>
</reference>
<dbReference type="Proteomes" id="UP000324479">
    <property type="component" value="Unassembled WGS sequence"/>
</dbReference>
<feature type="transmembrane region" description="Helical" evidence="1">
    <location>
        <begin position="156"/>
        <end position="172"/>
    </location>
</feature>
<keyword evidence="1" id="KW-0472">Membrane</keyword>
<keyword evidence="1" id="KW-1133">Transmembrane helix</keyword>
<evidence type="ECO:0000313" key="2">
    <source>
        <dbReference type="EMBL" id="KAA5540641.1"/>
    </source>
</evidence>
<sequence>MLLLLLCPRSFTLAQSVTLIDPGNDNRISSIEGVSINGTHYDATFHHGVAFNDLPSPQITFSGANAFDFSNGYAAADAIATAVGSQSDVAGPTTRVLIPTGNVLGLLIPSVSIGPETNYSQWSPADASATVLFSAAPVGPDVAWLTFSEAAAVPEPSTFVATGMLFLVGVLYRRRSTRHARSVGKA</sequence>
<dbReference type="RefSeq" id="WP_161604642.1">
    <property type="nucleotide sequence ID" value="NZ_VWOX01000012.1"/>
</dbReference>
<comment type="caution">
    <text evidence="2">The sequence shown here is derived from an EMBL/GenBank/DDBJ whole genome shotgun (WGS) entry which is preliminary data.</text>
</comment>
<gene>
    <name evidence="2" type="ORF">FYK55_19800</name>
</gene>
<keyword evidence="1" id="KW-0812">Transmembrane</keyword>
<protein>
    <submittedName>
        <fullName evidence="2">PEP-CTERM sorting domain-containing protein</fullName>
    </submittedName>
</protein>
<keyword evidence="3" id="KW-1185">Reference proteome</keyword>
<proteinExistence type="predicted"/>
<name>A0A5M6CZI8_9BACT</name>
<accession>A0A5M6CZI8</accession>
<evidence type="ECO:0000313" key="3">
    <source>
        <dbReference type="Proteomes" id="UP000324479"/>
    </source>
</evidence>
<dbReference type="NCBIfam" id="TIGR02595">
    <property type="entry name" value="PEP_CTERM"/>
    <property type="match status" value="1"/>
</dbReference>
<dbReference type="AlphaFoldDB" id="A0A5M6CZI8"/>
<evidence type="ECO:0000256" key="1">
    <source>
        <dbReference type="SAM" id="Phobius"/>
    </source>
</evidence>